<name>A0A1I4P1E3_9EURY</name>
<accession>A0A1I4P1E3</accession>
<evidence type="ECO:0000313" key="2">
    <source>
        <dbReference type="Proteomes" id="UP000198535"/>
    </source>
</evidence>
<sequence>MTERNYGFQISGIEYYTTYEKENCGFVRFDGRSKRIFYLDCYPGYSIKKDKYVVAEGEVPENNDLIEIVSFETDKRPIPTRDGFEYAITKTVHKWKKVDPQKIITRKPLPSEEFTNYFTYPFISDSKYDTAKCLAMYAVSSYVQGYDGVGGIHSGVKIHDKKVTVLNRLLYGIPDEFRQKSSDKYYETTNQNKPLNYQGKSEVNINYLNPKSIYVHIPLFLNLEVKRKSDYLDNLKHMEPLIQAQIRDAVLFKPDISESMKKYLVDRTYEMIEKYKDQSERGFYLDLSSTAAKVSTALARTEYGKKLTKKVIDDGVLTWIDNYDFATKRFGSNINVKEESRLSNAALMLYITLEDTYGIDIDIPLNEARIVSKMSEWEFEGAIAELRRKNAVICPDNYSIRLIPLTLDH</sequence>
<evidence type="ECO:0000313" key="1">
    <source>
        <dbReference type="EMBL" id="SFM21569.1"/>
    </source>
</evidence>
<keyword evidence="2" id="KW-1185">Reference proteome</keyword>
<dbReference type="Proteomes" id="UP000198535">
    <property type="component" value="Unassembled WGS sequence"/>
</dbReference>
<reference evidence="2" key="1">
    <citation type="submission" date="2016-10" db="EMBL/GenBank/DDBJ databases">
        <authorList>
            <person name="Varghese N."/>
            <person name="Submissions S."/>
        </authorList>
    </citation>
    <scope>NUCLEOTIDE SEQUENCE [LARGE SCALE GENOMIC DNA]</scope>
    <source>
        <strain evidence="2">Mob M</strain>
    </source>
</reference>
<proteinExistence type="predicted"/>
<dbReference type="AlphaFoldDB" id="A0A1I4P1E3"/>
<dbReference type="RefSeq" id="WP_091932434.1">
    <property type="nucleotide sequence ID" value="NZ_FOUJ01000001.1"/>
</dbReference>
<organism evidence="1 2">
    <name type="scientific">Methanolobus profundi</name>
    <dbReference type="NCBI Taxonomy" id="487685"/>
    <lineage>
        <taxon>Archaea</taxon>
        <taxon>Methanobacteriati</taxon>
        <taxon>Methanobacteriota</taxon>
        <taxon>Stenosarchaea group</taxon>
        <taxon>Methanomicrobia</taxon>
        <taxon>Methanosarcinales</taxon>
        <taxon>Methanosarcinaceae</taxon>
        <taxon>Methanolobus</taxon>
    </lineage>
</organism>
<dbReference type="OrthoDB" id="106058at2157"/>
<gene>
    <name evidence="1" type="ORF">SAMN04488696_0398</name>
</gene>
<dbReference type="STRING" id="487685.SAMN04488696_0398"/>
<dbReference type="EMBL" id="FOUJ01000001">
    <property type="protein sequence ID" value="SFM21569.1"/>
    <property type="molecule type" value="Genomic_DNA"/>
</dbReference>
<protein>
    <submittedName>
        <fullName evidence="1">Uncharacterized protein</fullName>
    </submittedName>
</protein>